<accession>A0A284RT99</accession>
<keyword evidence="4" id="KW-1185">Reference proteome</keyword>
<feature type="compositionally biased region" description="Basic and acidic residues" evidence="1">
    <location>
        <begin position="75"/>
        <end position="88"/>
    </location>
</feature>
<dbReference type="STRING" id="47428.A0A284RT99"/>
<gene>
    <name evidence="3" type="ORF">ARMOST_15393</name>
</gene>
<feature type="transmembrane region" description="Helical" evidence="2">
    <location>
        <begin position="100"/>
        <end position="121"/>
    </location>
</feature>
<dbReference type="EMBL" id="FUEG01000015">
    <property type="protein sequence ID" value="SJL11979.1"/>
    <property type="molecule type" value="Genomic_DNA"/>
</dbReference>
<organism evidence="3 4">
    <name type="scientific">Armillaria ostoyae</name>
    <name type="common">Armillaria root rot fungus</name>
    <dbReference type="NCBI Taxonomy" id="47428"/>
    <lineage>
        <taxon>Eukaryota</taxon>
        <taxon>Fungi</taxon>
        <taxon>Dikarya</taxon>
        <taxon>Basidiomycota</taxon>
        <taxon>Agaricomycotina</taxon>
        <taxon>Agaricomycetes</taxon>
        <taxon>Agaricomycetidae</taxon>
        <taxon>Agaricales</taxon>
        <taxon>Marasmiineae</taxon>
        <taxon>Physalacriaceae</taxon>
        <taxon>Armillaria</taxon>
    </lineage>
</organism>
<evidence type="ECO:0000313" key="4">
    <source>
        <dbReference type="Proteomes" id="UP000219338"/>
    </source>
</evidence>
<sequence length="203" mass="22033">MPAPDASLTVRPALGHVNLMVDTFIANAQVDDLRTIVRDLVGSGIPSIGSTFSAAARSRLHQSGASTGRVRGPLFKRDTHDGSMHPSEHFQDTLRRARCLFGAGLGFASLLVLAVVVRATIGLRWNAESEMADILAEVDADICQAIQSSKEELEGGRVDDYAKAREAARELQNAVKESLLDVESWGGEFPFERASSSFEHWKV</sequence>
<dbReference type="OrthoDB" id="3219836at2759"/>
<keyword evidence="2" id="KW-0472">Membrane</keyword>
<evidence type="ECO:0000256" key="2">
    <source>
        <dbReference type="SAM" id="Phobius"/>
    </source>
</evidence>
<keyword evidence="2" id="KW-1133">Transmembrane helix</keyword>
<protein>
    <submittedName>
        <fullName evidence="3">Uncharacterized protein</fullName>
    </submittedName>
</protein>
<reference evidence="4" key="1">
    <citation type="journal article" date="2017" name="Nat. Ecol. Evol.">
        <title>Genome expansion and lineage-specific genetic innovations in the forest pathogenic fungi Armillaria.</title>
        <authorList>
            <person name="Sipos G."/>
            <person name="Prasanna A.N."/>
            <person name="Walter M.C."/>
            <person name="O'Connor E."/>
            <person name="Balint B."/>
            <person name="Krizsan K."/>
            <person name="Kiss B."/>
            <person name="Hess J."/>
            <person name="Varga T."/>
            <person name="Slot J."/>
            <person name="Riley R."/>
            <person name="Boka B."/>
            <person name="Rigling D."/>
            <person name="Barry K."/>
            <person name="Lee J."/>
            <person name="Mihaltcheva S."/>
            <person name="LaButti K."/>
            <person name="Lipzen A."/>
            <person name="Waldron R."/>
            <person name="Moloney N.M."/>
            <person name="Sperisen C."/>
            <person name="Kredics L."/>
            <person name="Vagvoelgyi C."/>
            <person name="Patrignani A."/>
            <person name="Fitzpatrick D."/>
            <person name="Nagy I."/>
            <person name="Doyle S."/>
            <person name="Anderson J.B."/>
            <person name="Grigoriev I.V."/>
            <person name="Gueldener U."/>
            <person name="Muensterkoetter M."/>
            <person name="Nagy L.G."/>
        </authorList>
    </citation>
    <scope>NUCLEOTIDE SEQUENCE [LARGE SCALE GENOMIC DNA]</scope>
    <source>
        <strain evidence="4">C18/9</strain>
    </source>
</reference>
<dbReference type="Proteomes" id="UP000219338">
    <property type="component" value="Unassembled WGS sequence"/>
</dbReference>
<evidence type="ECO:0000313" key="3">
    <source>
        <dbReference type="EMBL" id="SJL11979.1"/>
    </source>
</evidence>
<feature type="region of interest" description="Disordered" evidence="1">
    <location>
        <begin position="65"/>
        <end position="88"/>
    </location>
</feature>
<proteinExistence type="predicted"/>
<evidence type="ECO:0000256" key="1">
    <source>
        <dbReference type="SAM" id="MobiDB-lite"/>
    </source>
</evidence>
<dbReference type="OMA" id="SHVNLMT"/>
<dbReference type="AlphaFoldDB" id="A0A284RT99"/>
<name>A0A284RT99_ARMOS</name>
<keyword evidence="2" id="KW-0812">Transmembrane</keyword>